<dbReference type="KEGG" id="cel:CELE_C13D9.4"/>
<keyword evidence="3 5" id="KW-1133">Transmembrane helix</keyword>
<dbReference type="SUPFAM" id="SSF81321">
    <property type="entry name" value="Family A G protein-coupled receptor-like"/>
    <property type="match status" value="1"/>
</dbReference>
<dbReference type="OMA" id="SVWWPKK"/>
<organism evidence="7 8">
    <name type="scientific">Caenorhabditis elegans</name>
    <dbReference type="NCBI Taxonomy" id="6239"/>
    <lineage>
        <taxon>Eukaryota</taxon>
        <taxon>Metazoa</taxon>
        <taxon>Ecdysozoa</taxon>
        <taxon>Nematoda</taxon>
        <taxon>Chromadorea</taxon>
        <taxon>Rhabditida</taxon>
        <taxon>Rhabditina</taxon>
        <taxon>Rhabditomorpha</taxon>
        <taxon>Rhabditoidea</taxon>
        <taxon>Rhabditidae</taxon>
        <taxon>Peloderinae</taxon>
        <taxon>Caenorhabditis</taxon>
    </lineage>
</organism>
<name>O16238_CAEEL</name>
<dbReference type="PaxDb" id="6239-C13D9.4"/>
<keyword evidence="8" id="KW-1185">Reference proteome</keyword>
<dbReference type="InterPro" id="IPR019424">
    <property type="entry name" value="7TM_GPCR_Srsx"/>
</dbReference>
<dbReference type="WormBase" id="C13D9.4">
    <property type="protein sequence ID" value="CE38148"/>
    <property type="gene ID" value="WBGene00015736"/>
    <property type="gene designation" value="srsx-11"/>
</dbReference>
<keyword evidence="2 5" id="KW-0812">Transmembrane</keyword>
<dbReference type="RefSeq" id="NP_504338.2">
    <property type="nucleotide sequence ID" value="NM_071937.5"/>
</dbReference>
<dbReference type="CTD" id="182572"/>
<feature type="transmembrane region" description="Helical" evidence="5">
    <location>
        <begin position="83"/>
        <end position="109"/>
    </location>
</feature>
<dbReference type="AGR" id="WB:WBGene00015736"/>
<dbReference type="Proteomes" id="UP000001940">
    <property type="component" value="Chromosome V"/>
</dbReference>
<evidence type="ECO:0000256" key="4">
    <source>
        <dbReference type="ARBA" id="ARBA00023136"/>
    </source>
</evidence>
<feature type="transmembrane region" description="Helical" evidence="5">
    <location>
        <begin position="206"/>
        <end position="228"/>
    </location>
</feature>
<proteinExistence type="predicted"/>
<comment type="subcellular location">
    <subcellularLocation>
        <location evidence="1">Membrane</location>
    </subcellularLocation>
</comment>
<feature type="transmembrane region" description="Helical" evidence="5">
    <location>
        <begin position="165"/>
        <end position="185"/>
    </location>
</feature>
<evidence type="ECO:0000313" key="9">
    <source>
        <dbReference type="WormBase" id="C13D9.4"/>
    </source>
</evidence>
<sequence>MDSRTINLYVVTSYKLLFLFFGAIGNVLFIHLTFKRKSLQTRTSALQCVQCVFHIICQVGTMFDGNITLGNQLNREECYQIIAFYVLFQSAQSVIMVVIVLDILIFVKFPTFYRNISKSQYIFVTTFPVITCSIIITVYGYTATNEDWIPACTPGFAFTIEASRIYKLFILLMSVFVTVIYAVLIRTFYLKGHHENSSSLKTMKRLQFSVGIFIFTWFFSQIFGLIILQMTEYTAFEASLFAHNSLLTSLAYSNTFYVTMWRSKEYRKQFYSVWWPKKVQTSSAIVFHTNFILHKSSTMDFSASRLNGSY</sequence>
<feature type="transmembrane region" description="Helical" evidence="5">
    <location>
        <begin position="121"/>
        <end position="141"/>
    </location>
</feature>
<dbReference type="OrthoDB" id="5855396at2759"/>
<keyword evidence="4 5" id="KW-0472">Membrane</keyword>
<evidence type="ECO:0000256" key="5">
    <source>
        <dbReference type="SAM" id="Phobius"/>
    </source>
</evidence>
<dbReference type="InParanoid" id="O16238"/>
<keyword evidence="7" id="KW-0675">Receptor</keyword>
<accession>O16238</accession>
<dbReference type="PhylomeDB" id="O16238"/>
<dbReference type="FunCoup" id="O16238">
    <property type="interactions" value="40"/>
</dbReference>
<dbReference type="Pfam" id="PF10320">
    <property type="entry name" value="7TM_GPCR_Srsx"/>
    <property type="match status" value="1"/>
</dbReference>
<dbReference type="PANTHER" id="PTHR23360:SF17">
    <property type="entry name" value="G-PROTEIN COUPLED RECEPTORS FAMILY 1 PROFILE DOMAIN-CONTAINING PROTEIN"/>
    <property type="match status" value="1"/>
</dbReference>
<feature type="transmembrane region" description="Helical" evidence="5">
    <location>
        <begin position="240"/>
        <end position="260"/>
    </location>
</feature>
<evidence type="ECO:0000256" key="3">
    <source>
        <dbReference type="ARBA" id="ARBA00022989"/>
    </source>
</evidence>
<gene>
    <name evidence="7 9" type="primary">srsx-11</name>
    <name evidence="9" type="ORF">C13D9.4</name>
    <name evidence="7" type="ORF">CELE_C13D9.4</name>
</gene>
<dbReference type="GeneID" id="182572"/>
<dbReference type="Gene3D" id="1.20.1070.10">
    <property type="entry name" value="Rhodopsin 7-helix transmembrane proteins"/>
    <property type="match status" value="1"/>
</dbReference>
<dbReference type="PROSITE" id="PS50262">
    <property type="entry name" value="G_PROTEIN_RECEP_F1_2"/>
    <property type="match status" value="1"/>
</dbReference>
<dbReference type="SMART" id="SM01381">
    <property type="entry name" value="7TM_GPCR_Srsx"/>
    <property type="match status" value="1"/>
</dbReference>
<evidence type="ECO:0000259" key="6">
    <source>
        <dbReference type="PROSITE" id="PS50262"/>
    </source>
</evidence>
<dbReference type="EMBL" id="BX284605">
    <property type="protein sequence ID" value="CCD64390.1"/>
    <property type="molecule type" value="Genomic_DNA"/>
</dbReference>
<dbReference type="HOGENOM" id="CLU_074191_0_0_1"/>
<dbReference type="eggNOG" id="ENOG502TH64">
    <property type="taxonomic scope" value="Eukaryota"/>
</dbReference>
<dbReference type="InterPro" id="IPR000276">
    <property type="entry name" value="GPCR_Rhodpsn"/>
</dbReference>
<dbReference type="PIR" id="T03885">
    <property type="entry name" value="T03885"/>
</dbReference>
<dbReference type="PANTHER" id="PTHR23360">
    <property type="entry name" value="G-PROTEIN COUPLED RECEPTORS FAMILY 1 PROFILE DOMAIN-CONTAINING PROTEIN-RELATED"/>
    <property type="match status" value="1"/>
</dbReference>
<evidence type="ECO:0000256" key="1">
    <source>
        <dbReference type="ARBA" id="ARBA00004370"/>
    </source>
</evidence>
<evidence type="ECO:0000313" key="7">
    <source>
        <dbReference type="EMBL" id="CCD64390.1"/>
    </source>
</evidence>
<dbReference type="AlphaFoldDB" id="O16238"/>
<evidence type="ECO:0000256" key="2">
    <source>
        <dbReference type="ARBA" id="ARBA00022692"/>
    </source>
</evidence>
<feature type="transmembrane region" description="Helical" evidence="5">
    <location>
        <begin position="6"/>
        <end position="32"/>
    </location>
</feature>
<dbReference type="SMR" id="O16238"/>
<dbReference type="GO" id="GO:0004930">
    <property type="term" value="F:G protein-coupled receptor activity"/>
    <property type="evidence" value="ECO:0007669"/>
    <property type="project" value="InterPro"/>
</dbReference>
<evidence type="ECO:0000313" key="8">
    <source>
        <dbReference type="Proteomes" id="UP000001940"/>
    </source>
</evidence>
<dbReference type="InterPro" id="IPR017452">
    <property type="entry name" value="GPCR_Rhodpsn_7TM"/>
</dbReference>
<dbReference type="GO" id="GO:0016020">
    <property type="term" value="C:membrane"/>
    <property type="evidence" value="ECO:0007669"/>
    <property type="project" value="UniProtKB-SubCell"/>
</dbReference>
<dbReference type="STRING" id="6239.C13D9.4.1"/>
<reference evidence="7 8" key="1">
    <citation type="journal article" date="1998" name="Science">
        <title>Genome sequence of the nematode C. elegans: a platform for investigating biology.</title>
        <authorList>
            <consortium name="The C. elegans sequencing consortium"/>
            <person name="Sulson J.E."/>
            <person name="Waterston R."/>
        </authorList>
    </citation>
    <scope>NUCLEOTIDE SEQUENCE [LARGE SCALE GENOMIC DNA]</scope>
    <source>
        <strain evidence="7 8">Bristol N2</strain>
    </source>
</reference>
<protein>
    <submittedName>
        <fullName evidence="7">G-protein coupled receptors family 1 profile domain-containing protein</fullName>
    </submittedName>
</protein>
<dbReference type="UCSC" id="C13D9.4">
    <property type="organism name" value="c. elegans"/>
</dbReference>
<dbReference type="InterPro" id="IPR047130">
    <property type="entry name" value="7TM_GPCR_Srsx_nematod"/>
</dbReference>
<feature type="domain" description="G-protein coupled receptors family 1 profile" evidence="6">
    <location>
        <begin position="25"/>
        <end position="262"/>
    </location>
</feature>